<dbReference type="AlphaFoldDB" id="A0A6C0D3K8"/>
<organism evidence="1">
    <name type="scientific">viral metagenome</name>
    <dbReference type="NCBI Taxonomy" id="1070528"/>
    <lineage>
        <taxon>unclassified sequences</taxon>
        <taxon>metagenomes</taxon>
        <taxon>organismal metagenomes</taxon>
    </lineage>
</organism>
<evidence type="ECO:0000313" key="1">
    <source>
        <dbReference type="EMBL" id="QHT10285.1"/>
    </source>
</evidence>
<proteinExistence type="predicted"/>
<accession>A0A6C0D3K8</accession>
<dbReference type="EMBL" id="MN739520">
    <property type="protein sequence ID" value="QHT10285.1"/>
    <property type="molecule type" value="Genomic_DNA"/>
</dbReference>
<protein>
    <submittedName>
        <fullName evidence="1">Uncharacterized protein</fullName>
    </submittedName>
</protein>
<sequence>MIPPEIINYIFTFVQSNVNQIMKQYINSVKKYNLKDTGSLYYFLCMRKCKYSCSLCNETDIPNSFKLYSIYDNKLEFFRYSAYETMFCSEECLNLWWNY</sequence>
<name>A0A6C0D3K8_9ZZZZ</name>
<reference evidence="1" key="1">
    <citation type="journal article" date="2020" name="Nature">
        <title>Giant virus diversity and host interactions through global metagenomics.</title>
        <authorList>
            <person name="Schulz F."/>
            <person name="Roux S."/>
            <person name="Paez-Espino D."/>
            <person name="Jungbluth S."/>
            <person name="Walsh D.A."/>
            <person name="Denef V.J."/>
            <person name="McMahon K.D."/>
            <person name="Konstantinidis K.T."/>
            <person name="Eloe-Fadrosh E.A."/>
            <person name="Kyrpides N.C."/>
            <person name="Woyke T."/>
        </authorList>
    </citation>
    <scope>NUCLEOTIDE SEQUENCE</scope>
    <source>
        <strain evidence="1">GVMAG-M-3300023174-107</strain>
    </source>
</reference>